<evidence type="ECO:0008006" key="3">
    <source>
        <dbReference type="Google" id="ProtNLM"/>
    </source>
</evidence>
<keyword evidence="2" id="KW-1185">Reference proteome</keyword>
<accession>A0ABQ2BX92</accession>
<protein>
    <recommendedName>
        <fullName evidence="3">NlpE C-terminal OB domain-containing protein</fullName>
    </recommendedName>
</protein>
<dbReference type="RefSeq" id="WP_188373064.1">
    <property type="nucleotide sequence ID" value="NZ_BMDQ01000001.1"/>
</dbReference>
<dbReference type="PROSITE" id="PS51257">
    <property type="entry name" value="PROKAR_LIPOPROTEIN"/>
    <property type="match status" value="1"/>
</dbReference>
<evidence type="ECO:0000313" key="1">
    <source>
        <dbReference type="EMBL" id="GGI56133.1"/>
    </source>
</evidence>
<dbReference type="Proteomes" id="UP000624701">
    <property type="component" value="Unassembled WGS sequence"/>
</dbReference>
<proteinExistence type="predicted"/>
<reference evidence="2" key="1">
    <citation type="journal article" date="2019" name="Int. J. Syst. Evol. Microbiol.">
        <title>The Global Catalogue of Microorganisms (GCM) 10K type strain sequencing project: providing services to taxonomists for standard genome sequencing and annotation.</title>
        <authorList>
            <consortium name="The Broad Institute Genomics Platform"/>
            <consortium name="The Broad Institute Genome Sequencing Center for Infectious Disease"/>
            <person name="Wu L."/>
            <person name="Ma J."/>
        </authorList>
    </citation>
    <scope>NUCLEOTIDE SEQUENCE [LARGE SCALE GENOMIC DNA]</scope>
    <source>
        <strain evidence="2">CCM 8681</strain>
    </source>
</reference>
<sequence>MIKHIFTVLLCVTLFVSCKNDSKTETVNTDAEVSKSYDQNDGLITLKGDFIYDENQNAAVIQTQNSIYGVVIDDNMKALNEKVKAFKKEPTDMVPVTVRAKRFAKPEGEEGWPFRLEIKETIIVEAPNPEQNDVIKIEN</sequence>
<name>A0ABQ2BX92_9FLAO</name>
<dbReference type="EMBL" id="BMDQ01000001">
    <property type="protein sequence ID" value="GGI56133.1"/>
    <property type="molecule type" value="Genomic_DNA"/>
</dbReference>
<gene>
    <name evidence="1" type="ORF">GCM10011444_04420</name>
</gene>
<evidence type="ECO:0000313" key="2">
    <source>
        <dbReference type="Proteomes" id="UP000624701"/>
    </source>
</evidence>
<organism evidence="1 2">
    <name type="scientific">Winogradskyella haliclonae</name>
    <dbReference type="NCBI Taxonomy" id="2048558"/>
    <lineage>
        <taxon>Bacteria</taxon>
        <taxon>Pseudomonadati</taxon>
        <taxon>Bacteroidota</taxon>
        <taxon>Flavobacteriia</taxon>
        <taxon>Flavobacteriales</taxon>
        <taxon>Flavobacteriaceae</taxon>
        <taxon>Winogradskyella</taxon>
    </lineage>
</organism>
<comment type="caution">
    <text evidence="1">The sequence shown here is derived from an EMBL/GenBank/DDBJ whole genome shotgun (WGS) entry which is preliminary data.</text>
</comment>